<feature type="region of interest" description="Disordered" evidence="1">
    <location>
        <begin position="54"/>
        <end position="114"/>
    </location>
</feature>
<feature type="compositionally biased region" description="Acidic residues" evidence="1">
    <location>
        <begin position="94"/>
        <end position="114"/>
    </location>
</feature>
<reference evidence="2 3" key="1">
    <citation type="journal article" date="2014" name="Front. Microbiol.">
        <title>Population and genomic analysis of the genus Halorubrum.</title>
        <authorList>
            <person name="Fullmer M.S."/>
            <person name="Soucy S.M."/>
            <person name="Swithers K.S."/>
            <person name="Makkay A.M."/>
            <person name="Wheeler R."/>
            <person name="Ventosa A."/>
            <person name="Gogarten J.P."/>
            <person name="Papke R.T."/>
        </authorList>
    </citation>
    <scope>NUCLEOTIDE SEQUENCE [LARGE SCALE GENOMIC DNA]</scope>
    <source>
        <strain evidence="2 3">Cb34</strain>
    </source>
</reference>
<gene>
    <name evidence="2" type="ORF">DJ70_06655</name>
</gene>
<name>A0A256IKL9_9EURY</name>
<comment type="caution">
    <text evidence="2">The sequence shown here is derived from an EMBL/GenBank/DDBJ whole genome shotgun (WGS) entry which is preliminary data.</text>
</comment>
<organism evidence="2 3">
    <name type="scientific">Halorubrum halodurans</name>
    <dbReference type="NCBI Taxonomy" id="1383851"/>
    <lineage>
        <taxon>Archaea</taxon>
        <taxon>Methanobacteriati</taxon>
        <taxon>Methanobacteriota</taxon>
        <taxon>Stenosarchaea group</taxon>
        <taxon>Halobacteria</taxon>
        <taxon>Halobacteriales</taxon>
        <taxon>Haloferacaceae</taxon>
        <taxon>Halorubrum</taxon>
    </lineage>
</organism>
<keyword evidence="3" id="KW-1185">Reference proteome</keyword>
<evidence type="ECO:0000313" key="2">
    <source>
        <dbReference type="EMBL" id="OYR57074.1"/>
    </source>
</evidence>
<protein>
    <submittedName>
        <fullName evidence="2">Uncharacterized protein</fullName>
    </submittedName>
</protein>
<accession>A0A256IKL9</accession>
<evidence type="ECO:0000256" key="1">
    <source>
        <dbReference type="SAM" id="MobiDB-lite"/>
    </source>
</evidence>
<dbReference type="AlphaFoldDB" id="A0A256IKL9"/>
<dbReference type="EMBL" id="NHPJ01000069">
    <property type="protein sequence ID" value="OYR57074.1"/>
    <property type="molecule type" value="Genomic_DNA"/>
</dbReference>
<dbReference type="Proteomes" id="UP000216308">
    <property type="component" value="Unassembled WGS sequence"/>
</dbReference>
<dbReference type="RefSeq" id="WP_094531303.1">
    <property type="nucleotide sequence ID" value="NZ_NHPJ01000069.1"/>
</dbReference>
<evidence type="ECO:0000313" key="3">
    <source>
        <dbReference type="Proteomes" id="UP000216308"/>
    </source>
</evidence>
<proteinExistence type="predicted"/>
<feature type="compositionally biased region" description="Acidic residues" evidence="1">
    <location>
        <begin position="60"/>
        <end position="87"/>
    </location>
</feature>
<sequence length="114" mass="12329">MSTECPRCGSELTTFTLGGAEAVGCDACGYAGVEVDHSGEPRLVESWEEALERFGRNVDEREETDDEEEVGDEDEEAGDDEAGDDEAIEGKGTDDEEAAGDDEADDEEETDREE</sequence>